<dbReference type="InterPro" id="IPR015943">
    <property type="entry name" value="WD40/YVTN_repeat-like_dom_sf"/>
</dbReference>
<dbReference type="PROSITE" id="PS50082">
    <property type="entry name" value="WD_REPEATS_2"/>
    <property type="match status" value="2"/>
</dbReference>
<keyword evidence="3" id="KW-1185">Reference proteome</keyword>
<dbReference type="SUPFAM" id="SSF50998">
    <property type="entry name" value="Quinoprotein alcohol dehydrogenase-like"/>
    <property type="match status" value="1"/>
</dbReference>
<dbReference type="AlphaFoldDB" id="A0A4S8L9T6"/>
<dbReference type="InterPro" id="IPR011047">
    <property type="entry name" value="Quinoprotein_ADH-like_sf"/>
</dbReference>
<dbReference type="Gene3D" id="2.130.10.10">
    <property type="entry name" value="YVTN repeat-like/Quinoprotein amine dehydrogenase"/>
    <property type="match status" value="1"/>
</dbReference>
<name>A0A4S8L9T6_DENBC</name>
<dbReference type="InterPro" id="IPR001680">
    <property type="entry name" value="WD40_rpt"/>
</dbReference>
<accession>A0A4S8L9T6</accession>
<dbReference type="OrthoDB" id="2911645at2759"/>
<sequence>FSHDGSFFLYRTGRDTVVVVDSETRQKRYTLAGHADYIMEAATSPDDSMILTFARDQSVRIWNATDGQELRVLVESGNQYLSGWFFSPDGRLIALDAQDSEVQVREIESGGLLHVFRISEDPVRRVELAFSPEGSFLAAGNDKGTLKVFDLVSG</sequence>
<dbReference type="PROSITE" id="PS50294">
    <property type="entry name" value="WD_REPEATS_REGION"/>
    <property type="match status" value="1"/>
</dbReference>
<protein>
    <submittedName>
        <fullName evidence="2">WD40 repeat-like protein</fullName>
    </submittedName>
</protein>
<dbReference type="PANTHER" id="PTHR19879">
    <property type="entry name" value="TRANSCRIPTION INITIATION FACTOR TFIID"/>
    <property type="match status" value="1"/>
</dbReference>
<feature type="repeat" description="WD" evidence="1">
    <location>
        <begin position="128"/>
        <end position="154"/>
    </location>
</feature>
<feature type="repeat" description="WD" evidence="1">
    <location>
        <begin position="31"/>
        <end position="72"/>
    </location>
</feature>
<feature type="non-terminal residue" evidence="2">
    <location>
        <position position="154"/>
    </location>
</feature>
<evidence type="ECO:0000313" key="2">
    <source>
        <dbReference type="EMBL" id="THU85360.1"/>
    </source>
</evidence>
<reference evidence="2 3" key="1">
    <citation type="journal article" date="2019" name="Nat. Ecol. Evol.">
        <title>Megaphylogeny resolves global patterns of mushroom evolution.</title>
        <authorList>
            <person name="Varga T."/>
            <person name="Krizsan K."/>
            <person name="Foldi C."/>
            <person name="Dima B."/>
            <person name="Sanchez-Garcia M."/>
            <person name="Sanchez-Ramirez S."/>
            <person name="Szollosi G.J."/>
            <person name="Szarkandi J.G."/>
            <person name="Papp V."/>
            <person name="Albert L."/>
            <person name="Andreopoulos W."/>
            <person name="Angelini C."/>
            <person name="Antonin V."/>
            <person name="Barry K.W."/>
            <person name="Bougher N.L."/>
            <person name="Buchanan P."/>
            <person name="Buyck B."/>
            <person name="Bense V."/>
            <person name="Catcheside P."/>
            <person name="Chovatia M."/>
            <person name="Cooper J."/>
            <person name="Damon W."/>
            <person name="Desjardin D."/>
            <person name="Finy P."/>
            <person name="Geml J."/>
            <person name="Haridas S."/>
            <person name="Hughes K."/>
            <person name="Justo A."/>
            <person name="Karasinski D."/>
            <person name="Kautmanova I."/>
            <person name="Kiss B."/>
            <person name="Kocsube S."/>
            <person name="Kotiranta H."/>
            <person name="LaButti K.M."/>
            <person name="Lechner B.E."/>
            <person name="Liimatainen K."/>
            <person name="Lipzen A."/>
            <person name="Lukacs Z."/>
            <person name="Mihaltcheva S."/>
            <person name="Morgado L.N."/>
            <person name="Niskanen T."/>
            <person name="Noordeloos M.E."/>
            <person name="Ohm R.A."/>
            <person name="Ortiz-Santana B."/>
            <person name="Ovrebo C."/>
            <person name="Racz N."/>
            <person name="Riley R."/>
            <person name="Savchenko A."/>
            <person name="Shiryaev A."/>
            <person name="Soop K."/>
            <person name="Spirin V."/>
            <person name="Szebenyi C."/>
            <person name="Tomsovsky M."/>
            <person name="Tulloss R.E."/>
            <person name="Uehling J."/>
            <person name="Grigoriev I.V."/>
            <person name="Vagvolgyi C."/>
            <person name="Papp T."/>
            <person name="Martin F.M."/>
            <person name="Miettinen O."/>
            <person name="Hibbett D.S."/>
            <person name="Nagy L.G."/>
        </authorList>
    </citation>
    <scope>NUCLEOTIDE SEQUENCE [LARGE SCALE GENOMIC DNA]</scope>
    <source>
        <strain evidence="2 3">CBS 962.96</strain>
    </source>
</reference>
<organism evidence="2 3">
    <name type="scientific">Dendrothele bispora (strain CBS 962.96)</name>
    <dbReference type="NCBI Taxonomy" id="1314807"/>
    <lineage>
        <taxon>Eukaryota</taxon>
        <taxon>Fungi</taxon>
        <taxon>Dikarya</taxon>
        <taxon>Basidiomycota</taxon>
        <taxon>Agaricomycotina</taxon>
        <taxon>Agaricomycetes</taxon>
        <taxon>Agaricomycetidae</taxon>
        <taxon>Agaricales</taxon>
        <taxon>Agaricales incertae sedis</taxon>
        <taxon>Dendrothele</taxon>
    </lineage>
</organism>
<dbReference type="Pfam" id="PF00400">
    <property type="entry name" value="WD40"/>
    <property type="match status" value="2"/>
</dbReference>
<evidence type="ECO:0000256" key="1">
    <source>
        <dbReference type="PROSITE-ProRule" id="PRU00221"/>
    </source>
</evidence>
<evidence type="ECO:0000313" key="3">
    <source>
        <dbReference type="Proteomes" id="UP000297245"/>
    </source>
</evidence>
<gene>
    <name evidence="2" type="ORF">K435DRAFT_640682</name>
</gene>
<dbReference type="PANTHER" id="PTHR19879:SF9">
    <property type="entry name" value="TRANSCRIPTION INITIATION FACTOR TFIID SUBUNIT 5"/>
    <property type="match status" value="1"/>
</dbReference>
<dbReference type="EMBL" id="ML179551">
    <property type="protein sequence ID" value="THU85360.1"/>
    <property type="molecule type" value="Genomic_DNA"/>
</dbReference>
<dbReference type="SMART" id="SM00320">
    <property type="entry name" value="WD40"/>
    <property type="match status" value="2"/>
</dbReference>
<keyword evidence="1" id="KW-0853">WD repeat</keyword>
<proteinExistence type="predicted"/>
<feature type="non-terminal residue" evidence="2">
    <location>
        <position position="1"/>
    </location>
</feature>
<dbReference type="Proteomes" id="UP000297245">
    <property type="component" value="Unassembled WGS sequence"/>
</dbReference>